<feature type="domain" description="SET" evidence="12">
    <location>
        <begin position="505"/>
        <end position="623"/>
    </location>
</feature>
<dbReference type="GO" id="GO:0048188">
    <property type="term" value="C:Set1C/COMPASS complex"/>
    <property type="evidence" value="ECO:0007669"/>
    <property type="project" value="TreeGrafter"/>
</dbReference>
<dbReference type="EC" id="2.1.1.354" evidence="2"/>
<dbReference type="InterPro" id="IPR001214">
    <property type="entry name" value="SET_dom"/>
</dbReference>
<dbReference type="SUPFAM" id="SSF82199">
    <property type="entry name" value="SET domain"/>
    <property type="match status" value="1"/>
</dbReference>
<dbReference type="Pfam" id="PF00856">
    <property type="entry name" value="SET"/>
    <property type="match status" value="1"/>
</dbReference>
<dbReference type="InterPro" id="IPR046341">
    <property type="entry name" value="SET_dom_sf"/>
</dbReference>
<dbReference type="CDD" id="cd10518">
    <property type="entry name" value="SET_SETD1-like"/>
    <property type="match status" value="1"/>
</dbReference>
<evidence type="ECO:0000313" key="14">
    <source>
        <dbReference type="EMBL" id="JAT78589.1"/>
    </source>
</evidence>
<dbReference type="GO" id="GO:0140999">
    <property type="term" value="F:histone H3K4 trimethyltransferase activity"/>
    <property type="evidence" value="ECO:0007669"/>
    <property type="project" value="UniProtKB-EC"/>
</dbReference>
<protein>
    <recommendedName>
        <fullName evidence="2">[histone H3]-lysine(4) N-trimethyltransferase</fullName>
        <ecNumber evidence="2">2.1.1.354</ecNumber>
    </recommendedName>
</protein>
<feature type="domain" description="Post-SET" evidence="13">
    <location>
        <begin position="631"/>
        <end position="647"/>
    </location>
</feature>
<name>A0A1D2AHA4_AUXPR</name>
<keyword evidence="5" id="KW-0949">S-adenosyl-L-methionine</keyword>
<evidence type="ECO:0000259" key="12">
    <source>
        <dbReference type="PROSITE" id="PS50280"/>
    </source>
</evidence>
<accession>A0A1D2AHA4</accession>
<organism evidence="14">
    <name type="scientific">Auxenochlorella protothecoides</name>
    <name type="common">Green microalga</name>
    <name type="synonym">Chlorella protothecoides</name>
    <dbReference type="NCBI Taxonomy" id="3075"/>
    <lineage>
        <taxon>Eukaryota</taxon>
        <taxon>Viridiplantae</taxon>
        <taxon>Chlorophyta</taxon>
        <taxon>core chlorophytes</taxon>
        <taxon>Trebouxiophyceae</taxon>
        <taxon>Chlorellales</taxon>
        <taxon>Chlorellaceae</taxon>
        <taxon>Auxenochlorella</taxon>
    </lineage>
</organism>
<reference evidence="14" key="1">
    <citation type="submission" date="2015-08" db="EMBL/GenBank/DDBJ databases">
        <authorList>
            <person name="Babu N.S."/>
            <person name="Beckwith C.J."/>
            <person name="Beseler K.G."/>
            <person name="Brison A."/>
            <person name="Carone J.V."/>
            <person name="Caskin T.P."/>
            <person name="Diamond M."/>
            <person name="Durham M.E."/>
            <person name="Foxe J.M."/>
            <person name="Go M."/>
            <person name="Henderson B.A."/>
            <person name="Jones I.B."/>
            <person name="McGettigan J.A."/>
            <person name="Micheletti S.J."/>
            <person name="Nasrallah M.E."/>
            <person name="Ortiz D."/>
            <person name="Piller C.R."/>
            <person name="Privatt S.R."/>
            <person name="Schneider S.L."/>
            <person name="Sharp S."/>
            <person name="Smith T.C."/>
            <person name="Stanton J.D."/>
            <person name="Ullery H.E."/>
            <person name="Wilson R.J."/>
            <person name="Serrano M.G."/>
            <person name="Buck G."/>
            <person name="Lee V."/>
            <person name="Wang Y."/>
            <person name="Carvalho R."/>
            <person name="Voegtly L."/>
            <person name="Shi R."/>
            <person name="Duckworth R."/>
            <person name="Johnson A."/>
            <person name="Loviza R."/>
            <person name="Walstead R."/>
            <person name="Shah Z."/>
            <person name="Kiflezghi M."/>
            <person name="Wade K."/>
            <person name="Ball S.L."/>
            <person name="Bradley K.W."/>
            <person name="Asai D.J."/>
            <person name="Bowman C.A."/>
            <person name="Russell D.A."/>
            <person name="Pope W.H."/>
            <person name="Jacobs-Sera D."/>
            <person name="Hendrix R.W."/>
            <person name="Hatfull G.F."/>
        </authorList>
    </citation>
    <scope>NUCLEOTIDE SEQUENCE</scope>
</reference>
<evidence type="ECO:0000256" key="7">
    <source>
        <dbReference type="ARBA" id="ARBA00023242"/>
    </source>
</evidence>
<dbReference type="SMART" id="SM00317">
    <property type="entry name" value="SET"/>
    <property type="match status" value="1"/>
</dbReference>
<evidence type="ECO:0000256" key="3">
    <source>
        <dbReference type="ARBA" id="ARBA00022603"/>
    </source>
</evidence>
<dbReference type="PANTHER" id="PTHR45814">
    <property type="entry name" value="HISTONE-LYSINE N-METHYLTRANSFERASE SETD1"/>
    <property type="match status" value="1"/>
</dbReference>
<feature type="region of interest" description="Disordered" evidence="11">
    <location>
        <begin position="327"/>
        <end position="420"/>
    </location>
</feature>
<evidence type="ECO:0000256" key="4">
    <source>
        <dbReference type="ARBA" id="ARBA00022679"/>
    </source>
</evidence>
<evidence type="ECO:0000256" key="8">
    <source>
        <dbReference type="ARBA" id="ARBA00047571"/>
    </source>
</evidence>
<gene>
    <name evidence="14" type="ORF">g.13633</name>
</gene>
<feature type="compositionally biased region" description="Low complexity" evidence="11">
    <location>
        <begin position="374"/>
        <end position="389"/>
    </location>
</feature>
<dbReference type="GO" id="GO:0032259">
    <property type="term" value="P:methylation"/>
    <property type="evidence" value="ECO:0007669"/>
    <property type="project" value="UniProtKB-KW"/>
</dbReference>
<comment type="catalytic activity">
    <reaction evidence="10">
        <text>N(6),N(6)-dimethyl-L-lysyl(4)-[histone H3] + S-adenosyl-L-methionine = N(6),N(6),N(6)-trimethyl-L-lysyl(4)-[histone H3] + S-adenosyl-L-homocysteine + H(+)</text>
        <dbReference type="Rhea" id="RHEA:60272"/>
        <dbReference type="Rhea" id="RHEA-COMP:15537"/>
        <dbReference type="Rhea" id="RHEA-COMP:15540"/>
        <dbReference type="ChEBI" id="CHEBI:15378"/>
        <dbReference type="ChEBI" id="CHEBI:57856"/>
        <dbReference type="ChEBI" id="CHEBI:59789"/>
        <dbReference type="ChEBI" id="CHEBI:61961"/>
        <dbReference type="ChEBI" id="CHEBI:61976"/>
    </reaction>
</comment>
<evidence type="ECO:0000256" key="1">
    <source>
        <dbReference type="ARBA" id="ARBA00004123"/>
    </source>
</evidence>
<dbReference type="PROSITE" id="PS50868">
    <property type="entry name" value="POST_SET"/>
    <property type="match status" value="1"/>
</dbReference>
<proteinExistence type="predicted"/>
<evidence type="ECO:0000256" key="11">
    <source>
        <dbReference type="SAM" id="MobiDB-lite"/>
    </source>
</evidence>
<dbReference type="SMART" id="SM00508">
    <property type="entry name" value="PostSET"/>
    <property type="match status" value="1"/>
</dbReference>
<feature type="region of interest" description="Disordered" evidence="11">
    <location>
        <begin position="80"/>
        <end position="136"/>
    </location>
</feature>
<keyword evidence="3" id="KW-0489">Methyltransferase</keyword>
<evidence type="ECO:0000256" key="5">
    <source>
        <dbReference type="ARBA" id="ARBA00022691"/>
    </source>
</evidence>
<dbReference type="PANTHER" id="PTHR45814:SF2">
    <property type="entry name" value="HISTONE-LYSINE N-METHYLTRANSFERASE SETD1"/>
    <property type="match status" value="1"/>
</dbReference>
<evidence type="ECO:0000256" key="6">
    <source>
        <dbReference type="ARBA" id="ARBA00022853"/>
    </source>
</evidence>
<evidence type="ECO:0000256" key="2">
    <source>
        <dbReference type="ARBA" id="ARBA00012182"/>
    </source>
</evidence>
<keyword evidence="7" id="KW-0539">Nucleus</keyword>
<dbReference type="InterPro" id="IPR044570">
    <property type="entry name" value="Set1-like"/>
</dbReference>
<evidence type="ECO:0000256" key="9">
    <source>
        <dbReference type="ARBA" id="ARBA00047583"/>
    </source>
</evidence>
<evidence type="ECO:0000256" key="10">
    <source>
        <dbReference type="ARBA" id="ARBA00049129"/>
    </source>
</evidence>
<dbReference type="EMBL" id="GDKF01000033">
    <property type="protein sequence ID" value="JAT78589.1"/>
    <property type="molecule type" value="Transcribed_RNA"/>
</dbReference>
<dbReference type="Gene3D" id="2.170.270.10">
    <property type="entry name" value="SET domain"/>
    <property type="match status" value="1"/>
</dbReference>
<comment type="catalytic activity">
    <reaction evidence="9">
        <text>N(6)-methyl-L-lysyl(4)-[histone H3] + S-adenosyl-L-methionine = N(6),N(6)-dimethyl-L-lysyl(4)-[histone H3] + S-adenosyl-L-homocysteine + H(+)</text>
        <dbReference type="Rhea" id="RHEA:60268"/>
        <dbReference type="Rhea" id="RHEA-COMP:15540"/>
        <dbReference type="Rhea" id="RHEA-COMP:15543"/>
        <dbReference type="ChEBI" id="CHEBI:15378"/>
        <dbReference type="ChEBI" id="CHEBI:57856"/>
        <dbReference type="ChEBI" id="CHEBI:59789"/>
        <dbReference type="ChEBI" id="CHEBI:61929"/>
        <dbReference type="ChEBI" id="CHEBI:61976"/>
    </reaction>
</comment>
<keyword evidence="6" id="KW-0156">Chromatin regulator</keyword>
<sequence>MSDRPPDTRRAGRLAVQALKSARRAEDDAGATFQQMKMKQENGFAEAGGGSLQAVRAQLEQRQQEAVAAQTAVLTRMRLKELERSGLDPGTGAAGPAPLPGRTSSASGPASSVRPATSALPVGSKPRQWCMGGGTGAVPPHAAGGACAVGVDRESLAPSPTEEPARGRPGMARRQSTRSPATSATPEPAMPIAASCPGWKGRSVVASTGMQPPAGPASVDAAWNGALGSWTTVAQPSAEPRPPDDGAVHGHGRVEVLSRPEPGTPGSQGTPEALPQVLETLRLRCACLAQALQQAAESLISAGLELPPGVQNVVTALGMVLPVAPVEESPPAPRTQPSAPAKPQARRKVALSERAAFASPLERLASASPSQRLASATPSPTAAGARAGATIRPCAPSERRRGPSHVKSAARSVRGARSDPHSAARLATLAGCARVAAVAGLVEAKRARARYAQRAGLAQGASLPPAGPRAQPLGGLRAAEMPGAPSAKRGAVPVLSWAGIKASAPRVQQRRSPLHGWGVYALEDIEPERFIMEYVGELIGNRMADLRETLYDQDGTGTMYLFRLDATQVVDATRVGGQARYINHSCDPNCYTKVQMGPDGRKHITIVAKTHIPRGSELCYDYLMELEPEGEAMPCHCGAKNCRGRMN</sequence>
<keyword evidence="4" id="KW-0808">Transferase</keyword>
<dbReference type="PROSITE" id="PS50280">
    <property type="entry name" value="SET"/>
    <property type="match status" value="1"/>
</dbReference>
<dbReference type="InterPro" id="IPR003616">
    <property type="entry name" value="Post-SET_dom"/>
</dbReference>
<comment type="catalytic activity">
    <reaction evidence="8">
        <text>L-lysyl(4)-[histone H3] + 3 S-adenosyl-L-methionine = N(6),N(6),N(6)-trimethyl-L-lysyl(4)-[histone H3] + 3 S-adenosyl-L-homocysteine + 3 H(+)</text>
        <dbReference type="Rhea" id="RHEA:60260"/>
        <dbReference type="Rhea" id="RHEA-COMP:15537"/>
        <dbReference type="Rhea" id="RHEA-COMP:15547"/>
        <dbReference type="ChEBI" id="CHEBI:15378"/>
        <dbReference type="ChEBI" id="CHEBI:29969"/>
        <dbReference type="ChEBI" id="CHEBI:57856"/>
        <dbReference type="ChEBI" id="CHEBI:59789"/>
        <dbReference type="ChEBI" id="CHEBI:61961"/>
        <dbReference type="EC" id="2.1.1.354"/>
    </reaction>
</comment>
<comment type="subcellular location">
    <subcellularLocation>
        <location evidence="1">Nucleus</location>
    </subcellularLocation>
</comment>
<feature type="region of interest" description="Disordered" evidence="11">
    <location>
        <begin position="150"/>
        <end position="190"/>
    </location>
</feature>
<evidence type="ECO:0000259" key="13">
    <source>
        <dbReference type="PROSITE" id="PS50868"/>
    </source>
</evidence>
<dbReference type="AlphaFoldDB" id="A0A1D2AHA4"/>